<evidence type="ECO:0000256" key="5">
    <source>
        <dbReference type="ARBA" id="ARBA00023274"/>
    </source>
</evidence>
<evidence type="ECO:0000313" key="8">
    <source>
        <dbReference type="EMBL" id="CCO14068.1"/>
    </source>
</evidence>
<keyword evidence="3" id="KW-0689">Ribosomal protein</keyword>
<dbReference type="PANTHER" id="PTHR13362:SF2">
    <property type="entry name" value="SMALL RIBOSOMAL SUBUNIT PROTEIN MS33"/>
    <property type="match status" value="1"/>
</dbReference>
<dbReference type="GO" id="GO:0005739">
    <property type="term" value="C:mitochondrion"/>
    <property type="evidence" value="ECO:0007669"/>
    <property type="project" value="UniProtKB-SubCell"/>
</dbReference>
<dbReference type="STRING" id="41875.K8EXT6"/>
<protein>
    <recommendedName>
        <fullName evidence="6">Small ribosomal subunit protein mS33</fullName>
    </recommendedName>
</protein>
<name>K8EXT6_9CHLO</name>
<keyword evidence="4" id="KW-0496">Mitochondrion</keyword>
<keyword evidence="5" id="KW-0687">Ribonucleoprotein</keyword>
<comment type="subcellular location">
    <subcellularLocation>
        <location evidence="1">Mitochondrion</location>
    </subcellularLocation>
</comment>
<dbReference type="GeneID" id="19018210"/>
<feature type="compositionally biased region" description="Basic and acidic residues" evidence="7">
    <location>
        <begin position="84"/>
        <end position="94"/>
    </location>
</feature>
<dbReference type="Pfam" id="PF08293">
    <property type="entry name" value="MRP-S33"/>
    <property type="match status" value="1"/>
</dbReference>
<evidence type="ECO:0000256" key="6">
    <source>
        <dbReference type="ARBA" id="ARBA00035132"/>
    </source>
</evidence>
<dbReference type="Proteomes" id="UP000198341">
    <property type="component" value="Chromosome 1"/>
</dbReference>
<dbReference type="EMBL" id="FO082278">
    <property type="protein sequence ID" value="CCO14068.1"/>
    <property type="molecule type" value="Genomic_DNA"/>
</dbReference>
<dbReference type="InterPro" id="IPR013219">
    <property type="entry name" value="Ribosomal_mS33"/>
</dbReference>
<feature type="region of interest" description="Disordered" evidence="7">
    <location>
        <begin position="67"/>
        <end position="94"/>
    </location>
</feature>
<evidence type="ECO:0000256" key="2">
    <source>
        <dbReference type="ARBA" id="ARBA00008970"/>
    </source>
</evidence>
<dbReference type="KEGG" id="bpg:Bathy01g04750"/>
<dbReference type="eggNOG" id="KOG4844">
    <property type="taxonomic scope" value="Eukaryota"/>
</dbReference>
<comment type="similarity">
    <text evidence="2">Belongs to the mitochondrion-specific ribosomal protein mS33 family.</text>
</comment>
<dbReference type="GO" id="GO:1990904">
    <property type="term" value="C:ribonucleoprotein complex"/>
    <property type="evidence" value="ECO:0007669"/>
    <property type="project" value="UniProtKB-KW"/>
</dbReference>
<dbReference type="GO" id="GO:0005840">
    <property type="term" value="C:ribosome"/>
    <property type="evidence" value="ECO:0007669"/>
    <property type="project" value="UniProtKB-KW"/>
</dbReference>
<dbReference type="PANTHER" id="PTHR13362">
    <property type="entry name" value="MITOCHONDRIAL RIBOSOMAL PROTEIN S33"/>
    <property type="match status" value="1"/>
</dbReference>
<accession>K8EXT6</accession>
<organism evidence="8 9">
    <name type="scientific">Bathycoccus prasinos</name>
    <dbReference type="NCBI Taxonomy" id="41875"/>
    <lineage>
        <taxon>Eukaryota</taxon>
        <taxon>Viridiplantae</taxon>
        <taxon>Chlorophyta</taxon>
        <taxon>Mamiellophyceae</taxon>
        <taxon>Mamiellales</taxon>
        <taxon>Bathycoccaceae</taxon>
        <taxon>Bathycoccus</taxon>
    </lineage>
</organism>
<feature type="compositionally biased region" description="Basic residues" evidence="7">
    <location>
        <begin position="68"/>
        <end position="83"/>
    </location>
</feature>
<reference evidence="8 9" key="1">
    <citation type="submission" date="2011-10" db="EMBL/GenBank/DDBJ databases">
        <authorList>
            <person name="Genoscope - CEA"/>
        </authorList>
    </citation>
    <scope>NUCLEOTIDE SEQUENCE [LARGE SCALE GENOMIC DNA]</scope>
    <source>
        <strain evidence="8 9">RCC 1105</strain>
    </source>
</reference>
<evidence type="ECO:0000256" key="4">
    <source>
        <dbReference type="ARBA" id="ARBA00023128"/>
    </source>
</evidence>
<keyword evidence="9" id="KW-1185">Reference proteome</keyword>
<evidence type="ECO:0000256" key="7">
    <source>
        <dbReference type="SAM" id="MobiDB-lite"/>
    </source>
</evidence>
<proteinExistence type="inferred from homology"/>
<dbReference type="RefSeq" id="XP_007515189.1">
    <property type="nucleotide sequence ID" value="XM_007515127.1"/>
</dbReference>
<dbReference type="AlphaFoldDB" id="K8EXT6"/>
<evidence type="ECO:0000256" key="1">
    <source>
        <dbReference type="ARBA" id="ARBA00004173"/>
    </source>
</evidence>
<dbReference type="OrthoDB" id="6495301at2759"/>
<gene>
    <name evidence="8" type="ORF">Bathy01g04750</name>
</gene>
<evidence type="ECO:0000256" key="3">
    <source>
        <dbReference type="ARBA" id="ARBA00022980"/>
    </source>
</evidence>
<evidence type="ECO:0000313" key="9">
    <source>
        <dbReference type="Proteomes" id="UP000198341"/>
    </source>
</evidence>
<sequence>MSSIASANKKKIALVAARIFQTALNDTNAPTGRKLLKKALVGPRLTSWYPEGIRKMDMLFEDPDDKRRKVKLERMKRRGKGPPKKGEGKRAKKK</sequence>